<dbReference type="EMBL" id="CAJVCH010527092">
    <property type="protein sequence ID" value="CAG7822677.1"/>
    <property type="molecule type" value="Genomic_DNA"/>
</dbReference>
<organism evidence="1 2">
    <name type="scientific">Allacma fusca</name>
    <dbReference type="NCBI Taxonomy" id="39272"/>
    <lineage>
        <taxon>Eukaryota</taxon>
        <taxon>Metazoa</taxon>
        <taxon>Ecdysozoa</taxon>
        <taxon>Arthropoda</taxon>
        <taxon>Hexapoda</taxon>
        <taxon>Collembola</taxon>
        <taxon>Symphypleona</taxon>
        <taxon>Sminthuridae</taxon>
        <taxon>Allacma</taxon>
    </lineage>
</organism>
<evidence type="ECO:0000313" key="1">
    <source>
        <dbReference type="EMBL" id="CAG7822677.1"/>
    </source>
</evidence>
<keyword evidence="2" id="KW-1185">Reference proteome</keyword>
<sequence length="11" mass="1341">MNAFIPRTDIY</sequence>
<comment type="caution">
    <text evidence="1">The sequence shown here is derived from an EMBL/GenBank/DDBJ whole genome shotgun (WGS) entry which is preliminary data.</text>
</comment>
<reference evidence="1" key="1">
    <citation type="submission" date="2021-06" db="EMBL/GenBank/DDBJ databases">
        <authorList>
            <person name="Hodson N. C."/>
            <person name="Mongue J. A."/>
            <person name="Jaron S. K."/>
        </authorList>
    </citation>
    <scope>NUCLEOTIDE SEQUENCE</scope>
</reference>
<feature type="non-terminal residue" evidence="1">
    <location>
        <position position="1"/>
    </location>
</feature>
<evidence type="ECO:0000313" key="2">
    <source>
        <dbReference type="Proteomes" id="UP000708208"/>
    </source>
</evidence>
<gene>
    <name evidence="1" type="ORF">AFUS01_LOCUS32935</name>
</gene>
<proteinExistence type="predicted"/>
<accession>A0A8J2KS10</accession>
<name>A0A8J2KS10_9HEXA</name>
<dbReference type="Proteomes" id="UP000708208">
    <property type="component" value="Unassembled WGS sequence"/>
</dbReference>
<protein>
    <submittedName>
        <fullName evidence="1">Uncharacterized protein</fullName>
    </submittedName>
</protein>